<dbReference type="Gene3D" id="3.30.300.320">
    <property type="match status" value="2"/>
</dbReference>
<evidence type="ECO:0000256" key="2">
    <source>
        <dbReference type="ARBA" id="ARBA00023157"/>
    </source>
</evidence>
<dbReference type="PANTHER" id="PTHR37835">
    <property type="entry name" value="ALPHA-CLOSTRIPAIN"/>
    <property type="match status" value="1"/>
</dbReference>
<evidence type="ECO:0000256" key="3">
    <source>
        <dbReference type="ARBA" id="ARBA00023180"/>
    </source>
</evidence>
<feature type="compositionally biased region" description="Pro residues" evidence="4">
    <location>
        <begin position="215"/>
        <end position="231"/>
    </location>
</feature>
<keyword evidence="1" id="KW-0677">Repeat</keyword>
<keyword evidence="7" id="KW-1185">Reference proteome</keyword>
<dbReference type="PANTHER" id="PTHR37835:SF1">
    <property type="entry name" value="ALPHA-CLOSTRIPAIN"/>
    <property type="match status" value="1"/>
</dbReference>
<feature type="domain" description="LNR" evidence="5">
    <location>
        <begin position="517"/>
        <end position="556"/>
    </location>
</feature>
<evidence type="ECO:0000259" key="5">
    <source>
        <dbReference type="SMART" id="SM00004"/>
    </source>
</evidence>
<feature type="compositionally biased region" description="Pro residues" evidence="4">
    <location>
        <begin position="240"/>
        <end position="257"/>
    </location>
</feature>
<evidence type="ECO:0000313" key="6">
    <source>
        <dbReference type="EMBL" id="KAK3278142.1"/>
    </source>
</evidence>
<dbReference type="Proteomes" id="UP001190700">
    <property type="component" value="Unassembled WGS sequence"/>
</dbReference>
<feature type="domain" description="LNR" evidence="5">
    <location>
        <begin position="476"/>
        <end position="509"/>
    </location>
</feature>
<keyword evidence="3" id="KW-0325">Glycoprotein</keyword>
<evidence type="ECO:0000256" key="4">
    <source>
        <dbReference type="SAM" id="MobiDB-lite"/>
    </source>
</evidence>
<dbReference type="Pfam" id="PF00066">
    <property type="entry name" value="Notch"/>
    <property type="match status" value="3"/>
</dbReference>
<dbReference type="AlphaFoldDB" id="A0AAE0GHL2"/>
<dbReference type="InterPro" id="IPR000800">
    <property type="entry name" value="Notch_dom"/>
</dbReference>
<gene>
    <name evidence="6" type="ORF">CYMTET_13900</name>
</gene>
<reference evidence="6 7" key="1">
    <citation type="journal article" date="2015" name="Genome Biol. Evol.">
        <title>Comparative Genomics of a Bacterivorous Green Alga Reveals Evolutionary Causalities and Consequences of Phago-Mixotrophic Mode of Nutrition.</title>
        <authorList>
            <person name="Burns J.A."/>
            <person name="Paasch A."/>
            <person name="Narechania A."/>
            <person name="Kim E."/>
        </authorList>
    </citation>
    <scope>NUCLEOTIDE SEQUENCE [LARGE SCALE GENOMIC DNA]</scope>
    <source>
        <strain evidence="6 7">PLY_AMNH</strain>
    </source>
</reference>
<organism evidence="6 7">
    <name type="scientific">Cymbomonas tetramitiformis</name>
    <dbReference type="NCBI Taxonomy" id="36881"/>
    <lineage>
        <taxon>Eukaryota</taxon>
        <taxon>Viridiplantae</taxon>
        <taxon>Chlorophyta</taxon>
        <taxon>Pyramimonadophyceae</taxon>
        <taxon>Pyramimonadales</taxon>
        <taxon>Pyramimonadaceae</taxon>
        <taxon>Cymbomonas</taxon>
    </lineage>
</organism>
<proteinExistence type="predicted"/>
<protein>
    <recommendedName>
        <fullName evidence="5">LNR domain-containing protein</fullName>
    </recommendedName>
</protein>
<name>A0AAE0GHL2_9CHLO</name>
<feature type="region of interest" description="Disordered" evidence="4">
    <location>
        <begin position="212"/>
        <end position="267"/>
    </location>
</feature>
<feature type="domain" description="LNR" evidence="5">
    <location>
        <begin position="656"/>
        <end position="695"/>
    </location>
</feature>
<dbReference type="InterPro" id="IPR005077">
    <property type="entry name" value="Peptidase_C11"/>
</dbReference>
<evidence type="ECO:0000313" key="7">
    <source>
        <dbReference type="Proteomes" id="UP001190700"/>
    </source>
</evidence>
<evidence type="ECO:0000256" key="1">
    <source>
        <dbReference type="ARBA" id="ARBA00022737"/>
    </source>
</evidence>
<keyword evidence="2" id="KW-1015">Disulfide bond</keyword>
<sequence length="762" mass="81500">MPDAGWDYTALSAVVSDPFITAADLSKVIIDKYVTQTGSNRPRTLASVSREGFDYFVLAFRLLLTELNDLLDKIPYGDSVAVYSTLAKVRSSSGMVAMEWERQQPGIDLGTLLHQLQLNMGDIPRVQALVQSALKAYQEMVVHHTAPPEEPGNTGMAIYFPKTAADMDTIDAEWSVITPPFGQMDSITIWLVFLQKYYAAAATCRSGCTALPDPARNPSPPPPRPPPPSPILSPGETASKPPPPRPPPPSPKPPPYPDSDLNFNPSTASMESLTISGSWIEDVYGSDWPGFYRLIGDVDSPYVSSATVVFGYDDTSTGQTVMQSSTDAALTYPSDGVTRVTGEHEGVVIGLSDTYIEDANSPLPSGTVFAPVFTHQEYRYADLNNDGIVDEELVTYTAAVRYTAAESATATDCDLVYLYNYSAAEAGEFDSDYTPEDSNDPGCSAAGCPASWQGDGWCDSLCLNSACDQDSGDCEACLVEGCDVAKLGDGACDSACDNPACHSDFGDCGEEAGGVDADTNDAECTAAGCPAFWQGDGYCDEVCEIEECEYDRGDCHVEDSDSDAEVEDSNDPACTAVGCPTFWQGDDWCDIQCYVAECAYDSGDCAGSALADCVAGACTAEMLADWGCPEACDVAACEEFTYGCSDDGYYFNDEVDDSNAPACSEAGCPANWQGDDYCDPACYIAECSYDSGDCLACLQQGCQEDQLLNEECDLICDISTCGFDFGYCYEGASAPGLLLREGGPFSADSAHRRNGEWNERVE</sequence>
<dbReference type="EMBL" id="LGRX02005611">
    <property type="protein sequence ID" value="KAK3278142.1"/>
    <property type="molecule type" value="Genomic_DNA"/>
</dbReference>
<comment type="caution">
    <text evidence="6">The sequence shown here is derived from an EMBL/GenBank/DDBJ whole genome shotgun (WGS) entry which is preliminary data.</text>
</comment>
<feature type="domain" description="LNR" evidence="5">
    <location>
        <begin position="436"/>
        <end position="475"/>
    </location>
</feature>
<accession>A0AAE0GHL2</accession>
<dbReference type="Gene3D" id="4.10.470.20">
    <property type="match status" value="1"/>
</dbReference>
<feature type="domain" description="LNR" evidence="5">
    <location>
        <begin position="567"/>
        <end position="606"/>
    </location>
</feature>
<dbReference type="SMART" id="SM00004">
    <property type="entry name" value="NL"/>
    <property type="match status" value="5"/>
</dbReference>